<evidence type="ECO:0000313" key="5">
    <source>
        <dbReference type="Proteomes" id="UP000476176"/>
    </source>
</evidence>
<dbReference type="EMBL" id="QXGC01000568">
    <property type="protein sequence ID" value="KAE9229422.1"/>
    <property type="molecule type" value="Genomic_DNA"/>
</dbReference>
<name>A0A6A3ZUD9_9STRA</name>
<evidence type="ECO:0000313" key="3">
    <source>
        <dbReference type="EMBL" id="KAE9239822.1"/>
    </source>
</evidence>
<proteinExistence type="predicted"/>
<feature type="compositionally biased region" description="Basic residues" evidence="1">
    <location>
        <begin position="96"/>
        <end position="107"/>
    </location>
</feature>
<feature type="compositionally biased region" description="Low complexity" evidence="1">
    <location>
        <begin position="71"/>
        <end position="86"/>
    </location>
</feature>
<accession>A0A6A3ZUD9</accession>
<dbReference type="Proteomes" id="UP000476176">
    <property type="component" value="Unassembled WGS sequence"/>
</dbReference>
<gene>
    <name evidence="3" type="ORF">PF002_g10083</name>
    <name evidence="2" type="ORF">PF004_g10778</name>
</gene>
<dbReference type="Proteomes" id="UP000440367">
    <property type="component" value="Unassembled WGS sequence"/>
</dbReference>
<reference evidence="3 4" key="1">
    <citation type="submission" date="2018-08" db="EMBL/GenBank/DDBJ databases">
        <title>Genomic investigation of the strawberry pathogen Phytophthora fragariae indicates pathogenicity is determined by transcriptional variation in three key races.</title>
        <authorList>
            <person name="Adams T.M."/>
            <person name="Armitage A.D."/>
            <person name="Sobczyk M.K."/>
            <person name="Bates H.J."/>
            <person name="Dunwell J.M."/>
            <person name="Nellist C.F."/>
            <person name="Harrison R.J."/>
        </authorList>
    </citation>
    <scope>NUCLEOTIDE SEQUENCE [LARGE SCALE GENOMIC DNA]</scope>
    <source>
        <strain evidence="3 4">BC-1</strain>
        <strain evidence="2 5">BC-23</strain>
    </source>
</reference>
<feature type="region of interest" description="Disordered" evidence="1">
    <location>
        <begin position="37"/>
        <end position="133"/>
    </location>
</feature>
<organism evidence="3 4">
    <name type="scientific">Phytophthora fragariae</name>
    <dbReference type="NCBI Taxonomy" id="53985"/>
    <lineage>
        <taxon>Eukaryota</taxon>
        <taxon>Sar</taxon>
        <taxon>Stramenopiles</taxon>
        <taxon>Oomycota</taxon>
        <taxon>Peronosporomycetes</taxon>
        <taxon>Peronosporales</taxon>
        <taxon>Peronosporaceae</taxon>
        <taxon>Phytophthora</taxon>
    </lineage>
</organism>
<evidence type="ECO:0000256" key="1">
    <source>
        <dbReference type="SAM" id="MobiDB-lite"/>
    </source>
</evidence>
<dbReference type="EMBL" id="QXGD01000433">
    <property type="protein sequence ID" value="KAE9239822.1"/>
    <property type="molecule type" value="Genomic_DNA"/>
</dbReference>
<evidence type="ECO:0000313" key="2">
    <source>
        <dbReference type="EMBL" id="KAE9229422.1"/>
    </source>
</evidence>
<protein>
    <submittedName>
        <fullName evidence="3">Uncharacterized protein</fullName>
    </submittedName>
</protein>
<dbReference type="AlphaFoldDB" id="A0A6A3ZUD9"/>
<evidence type="ECO:0000313" key="4">
    <source>
        <dbReference type="Proteomes" id="UP000440367"/>
    </source>
</evidence>
<comment type="caution">
    <text evidence="3">The sequence shown here is derived from an EMBL/GenBank/DDBJ whole genome shotgun (WGS) entry which is preliminary data.</text>
</comment>
<sequence>MLTVPFVGKDLVPLVRPSTLQLVRVWREHILDYTTATRARRPEDLYSDPAIGRLPEQAGARISRQPTGDLSASDSNSGSIPNSPGNNDDEDIQAIRHAHRLIPKRRRIELASDSDSSQDQDYRDRGRQRGLVF</sequence>